<comment type="similarity">
    <text evidence="16">Belongs to the RBR family. RNF14 subfamily.</text>
</comment>
<dbReference type="GO" id="GO:0005737">
    <property type="term" value="C:cytoplasm"/>
    <property type="evidence" value="ECO:0007669"/>
    <property type="project" value="UniProtKB-SubCell"/>
</dbReference>
<dbReference type="PANTHER" id="PTHR11685">
    <property type="entry name" value="RBR FAMILY RING FINGER AND IBR DOMAIN-CONTAINING"/>
    <property type="match status" value="1"/>
</dbReference>
<dbReference type="Gene3D" id="1.20.120.1750">
    <property type="match status" value="1"/>
</dbReference>
<evidence type="ECO:0000256" key="15">
    <source>
        <dbReference type="ARBA" id="ARBA00023242"/>
    </source>
</evidence>
<dbReference type="InterPro" id="IPR031128">
    <property type="entry name" value="RNF14_RING-HC_Zfn"/>
</dbReference>
<feature type="domain" description="RING-type" evidence="21">
    <location>
        <begin position="209"/>
        <end position="258"/>
    </location>
</feature>
<dbReference type="Pfam" id="PF05773">
    <property type="entry name" value="RWD"/>
    <property type="match status" value="1"/>
</dbReference>
<comment type="catalytic activity">
    <reaction evidence="1">
        <text>[E2 ubiquitin-conjugating enzyme]-S-ubiquitinyl-L-cysteine + [acceptor protein]-L-lysine = [E2 ubiquitin-conjugating enzyme]-L-cysteine + [acceptor protein]-N(6)-ubiquitinyl-L-lysine.</text>
        <dbReference type="EC" id="2.3.2.31"/>
    </reaction>
</comment>
<keyword evidence="14" id="KW-0804">Transcription</keyword>
<dbReference type="InterPro" id="IPR016135">
    <property type="entry name" value="UBQ-conjugating_enzyme/RWD"/>
</dbReference>
<evidence type="ECO:0000256" key="17">
    <source>
        <dbReference type="ARBA" id="ARBA00067098"/>
    </source>
</evidence>
<evidence type="ECO:0000313" key="24">
    <source>
        <dbReference type="EMBL" id="KAG8578788.1"/>
    </source>
</evidence>
<evidence type="ECO:0000256" key="13">
    <source>
        <dbReference type="ARBA" id="ARBA00023015"/>
    </source>
</evidence>
<evidence type="ECO:0000256" key="8">
    <source>
        <dbReference type="ARBA" id="ARBA00022723"/>
    </source>
</evidence>
<dbReference type="InterPro" id="IPR002867">
    <property type="entry name" value="IBR_dom"/>
</dbReference>
<dbReference type="Gene3D" id="2.20.25.20">
    <property type="match status" value="1"/>
</dbReference>
<evidence type="ECO:0000256" key="12">
    <source>
        <dbReference type="ARBA" id="ARBA00022833"/>
    </source>
</evidence>
<dbReference type="PROSITE" id="PS00518">
    <property type="entry name" value="ZF_RING_1"/>
    <property type="match status" value="1"/>
</dbReference>
<evidence type="ECO:0000256" key="14">
    <source>
        <dbReference type="ARBA" id="ARBA00023163"/>
    </source>
</evidence>
<reference evidence="24" key="1">
    <citation type="thesis" date="2020" institute="ProQuest LLC" country="789 East Eisenhower Parkway, Ann Arbor, MI, USA">
        <title>Comparative Genomics and Chromosome Evolution.</title>
        <authorList>
            <person name="Mudd A.B."/>
        </authorList>
    </citation>
    <scope>NUCLEOTIDE SEQUENCE</scope>
    <source>
        <strain evidence="24">237g6f4</strain>
        <tissue evidence="24">Blood</tissue>
    </source>
</reference>
<dbReference type="Pfam" id="PF22191">
    <property type="entry name" value="IBR_1"/>
    <property type="match status" value="1"/>
</dbReference>
<dbReference type="GO" id="GO:0008270">
    <property type="term" value="F:zinc ion binding"/>
    <property type="evidence" value="ECO:0007669"/>
    <property type="project" value="UniProtKB-KW"/>
</dbReference>
<dbReference type="InterPro" id="IPR013083">
    <property type="entry name" value="Znf_RING/FYVE/PHD"/>
</dbReference>
<evidence type="ECO:0000259" key="23">
    <source>
        <dbReference type="PROSITE" id="PS51873"/>
    </source>
</evidence>
<evidence type="ECO:0000256" key="1">
    <source>
        <dbReference type="ARBA" id="ARBA00001798"/>
    </source>
</evidence>
<dbReference type="PROSITE" id="PS50908">
    <property type="entry name" value="RWD"/>
    <property type="match status" value="1"/>
</dbReference>
<name>A0AAV7C1E0_ENGPU</name>
<dbReference type="SMART" id="SM00647">
    <property type="entry name" value="IBR"/>
    <property type="match status" value="2"/>
</dbReference>
<keyword evidence="12" id="KW-0862">Zinc</keyword>
<evidence type="ECO:0000256" key="3">
    <source>
        <dbReference type="ARBA" id="ARBA00004496"/>
    </source>
</evidence>
<keyword evidence="11" id="KW-0833">Ubl conjugation pathway</keyword>
<protein>
    <recommendedName>
        <fullName evidence="17">E3 ubiquitin-protein ligase RNF14</fullName>
        <ecNumber evidence="5">2.3.2.31</ecNumber>
    </recommendedName>
    <alternativeName>
        <fullName evidence="18">RING finger protein 14</fullName>
    </alternativeName>
</protein>
<dbReference type="Gene3D" id="3.10.110.10">
    <property type="entry name" value="Ubiquitin Conjugating Enzyme"/>
    <property type="match status" value="1"/>
</dbReference>
<keyword evidence="13" id="KW-0805">Transcription regulation</keyword>
<feature type="compositionally biased region" description="Acidic residues" evidence="20">
    <location>
        <begin position="344"/>
        <end position="357"/>
    </location>
</feature>
<keyword evidence="10 19" id="KW-0863">Zinc-finger</keyword>
<evidence type="ECO:0000256" key="6">
    <source>
        <dbReference type="ARBA" id="ARBA00022490"/>
    </source>
</evidence>
<accession>A0AAV7C1E0</accession>
<evidence type="ECO:0000256" key="4">
    <source>
        <dbReference type="ARBA" id="ARBA00004906"/>
    </source>
</evidence>
<comment type="subcellular location">
    <subcellularLocation>
        <location evidence="3">Cytoplasm</location>
    </subcellularLocation>
    <subcellularLocation>
        <location evidence="2">Nucleus</location>
    </subcellularLocation>
</comment>
<keyword evidence="15" id="KW-0539">Nucleus</keyword>
<dbReference type="CDD" id="cd23820">
    <property type="entry name" value="RWD_RNF14"/>
    <property type="match status" value="1"/>
</dbReference>
<evidence type="ECO:0000259" key="22">
    <source>
        <dbReference type="PROSITE" id="PS50908"/>
    </source>
</evidence>
<dbReference type="EC" id="2.3.2.31" evidence="5"/>
<dbReference type="CDD" id="cd20354">
    <property type="entry name" value="Rcat_RBR_RNF14"/>
    <property type="match status" value="1"/>
</dbReference>
<dbReference type="CDD" id="cd20341">
    <property type="entry name" value="BRcat_RBR_RNF14"/>
    <property type="match status" value="1"/>
</dbReference>
<dbReference type="InterPro" id="IPR017907">
    <property type="entry name" value="Znf_RING_CS"/>
</dbReference>
<dbReference type="FunFam" id="3.10.110.10:FF:000049">
    <property type="entry name" value="RBR-type E3 ubiquitin transferase"/>
    <property type="match status" value="1"/>
</dbReference>
<dbReference type="InterPro" id="IPR044066">
    <property type="entry name" value="TRIAD_supradom"/>
</dbReference>
<evidence type="ECO:0000256" key="9">
    <source>
        <dbReference type="ARBA" id="ARBA00022737"/>
    </source>
</evidence>
<dbReference type="FunFam" id="3.30.40.10:FF:000186">
    <property type="entry name" value="RBR-type E3 ubiquitin transferase"/>
    <property type="match status" value="1"/>
</dbReference>
<evidence type="ECO:0000256" key="20">
    <source>
        <dbReference type="SAM" id="MobiDB-lite"/>
    </source>
</evidence>
<dbReference type="SUPFAM" id="SSF54495">
    <property type="entry name" value="UBC-like"/>
    <property type="match status" value="1"/>
</dbReference>
<organism evidence="24 25">
    <name type="scientific">Engystomops pustulosus</name>
    <name type="common">Tungara frog</name>
    <name type="synonym">Physalaemus pustulosus</name>
    <dbReference type="NCBI Taxonomy" id="76066"/>
    <lineage>
        <taxon>Eukaryota</taxon>
        <taxon>Metazoa</taxon>
        <taxon>Chordata</taxon>
        <taxon>Craniata</taxon>
        <taxon>Vertebrata</taxon>
        <taxon>Euteleostomi</taxon>
        <taxon>Amphibia</taxon>
        <taxon>Batrachia</taxon>
        <taxon>Anura</taxon>
        <taxon>Neobatrachia</taxon>
        <taxon>Hyloidea</taxon>
        <taxon>Leptodactylidae</taxon>
        <taxon>Leiuperinae</taxon>
        <taxon>Engystomops</taxon>
    </lineage>
</organism>
<evidence type="ECO:0000313" key="25">
    <source>
        <dbReference type="Proteomes" id="UP000824782"/>
    </source>
</evidence>
<dbReference type="AlphaFoldDB" id="A0AAV7C1E0"/>
<dbReference type="InterPro" id="IPR031127">
    <property type="entry name" value="E3_UB_ligase_RBR"/>
</dbReference>
<dbReference type="Proteomes" id="UP000824782">
    <property type="component" value="Unassembled WGS sequence"/>
</dbReference>
<dbReference type="PROSITE" id="PS50089">
    <property type="entry name" value="ZF_RING_2"/>
    <property type="match status" value="1"/>
</dbReference>
<dbReference type="Pfam" id="PF01485">
    <property type="entry name" value="IBR"/>
    <property type="match status" value="1"/>
</dbReference>
<dbReference type="SUPFAM" id="SSF57850">
    <property type="entry name" value="RING/U-box"/>
    <property type="match status" value="3"/>
</dbReference>
<comment type="caution">
    <text evidence="24">The sequence shown here is derived from an EMBL/GenBank/DDBJ whole genome shotgun (WGS) entry which is preliminary data.</text>
</comment>
<keyword evidence="25" id="KW-1185">Reference proteome</keyword>
<dbReference type="GO" id="GO:0060828">
    <property type="term" value="P:regulation of canonical Wnt signaling pathway"/>
    <property type="evidence" value="ECO:0007669"/>
    <property type="project" value="UniProtKB-ARBA"/>
</dbReference>
<evidence type="ECO:0000259" key="21">
    <source>
        <dbReference type="PROSITE" id="PS50089"/>
    </source>
</evidence>
<dbReference type="InterPro" id="IPR006575">
    <property type="entry name" value="RWD_dom"/>
</dbReference>
<dbReference type="GO" id="GO:0005634">
    <property type="term" value="C:nucleus"/>
    <property type="evidence" value="ECO:0007669"/>
    <property type="project" value="UniProtKB-SubCell"/>
</dbReference>
<keyword evidence="7" id="KW-0808">Transferase</keyword>
<evidence type="ECO:0000256" key="7">
    <source>
        <dbReference type="ARBA" id="ARBA00022679"/>
    </source>
</evidence>
<dbReference type="Gene3D" id="3.30.40.10">
    <property type="entry name" value="Zinc/RING finger domain, C3HC4 (zinc finger)"/>
    <property type="match status" value="1"/>
</dbReference>
<evidence type="ECO:0000256" key="16">
    <source>
        <dbReference type="ARBA" id="ARBA00044508"/>
    </source>
</evidence>
<feature type="domain" description="RWD" evidence="22">
    <location>
        <begin position="11"/>
        <end position="137"/>
    </location>
</feature>
<dbReference type="InterPro" id="IPR001841">
    <property type="entry name" value="Znf_RING"/>
</dbReference>
<evidence type="ECO:0000256" key="19">
    <source>
        <dbReference type="PROSITE-ProRule" id="PRU00175"/>
    </source>
</evidence>
<keyword evidence="6" id="KW-0963">Cytoplasm</keyword>
<comment type="pathway">
    <text evidence="4">Protein modification; protein ubiquitination.</text>
</comment>
<dbReference type="InterPro" id="IPR047548">
    <property type="entry name" value="Rcat_RBR_RNF14"/>
</dbReference>
<dbReference type="PROSITE" id="PS51873">
    <property type="entry name" value="TRIAD"/>
    <property type="match status" value="1"/>
</dbReference>
<gene>
    <name evidence="24" type="ORF">GDO81_010618</name>
</gene>
<evidence type="ECO:0000256" key="2">
    <source>
        <dbReference type="ARBA" id="ARBA00004123"/>
    </source>
</evidence>
<dbReference type="SMART" id="SM00591">
    <property type="entry name" value="RWD"/>
    <property type="match status" value="1"/>
</dbReference>
<dbReference type="CDD" id="cd16628">
    <property type="entry name" value="RING-HC_RBR_RNF14"/>
    <property type="match status" value="1"/>
</dbReference>
<evidence type="ECO:0000256" key="11">
    <source>
        <dbReference type="ARBA" id="ARBA00022786"/>
    </source>
</evidence>
<evidence type="ECO:0000256" key="5">
    <source>
        <dbReference type="ARBA" id="ARBA00012251"/>
    </source>
</evidence>
<evidence type="ECO:0000256" key="18">
    <source>
        <dbReference type="ARBA" id="ARBA00075528"/>
    </source>
</evidence>
<dbReference type="EMBL" id="WNYA01000004">
    <property type="protein sequence ID" value="KAG8578788.1"/>
    <property type="molecule type" value="Genomic_DNA"/>
</dbReference>
<proteinExistence type="inferred from homology"/>
<keyword evidence="8" id="KW-0479">Metal-binding</keyword>
<feature type="domain" description="RING-type" evidence="23">
    <location>
        <begin position="205"/>
        <end position="435"/>
    </location>
</feature>
<dbReference type="GO" id="GO:0016567">
    <property type="term" value="P:protein ubiquitination"/>
    <property type="evidence" value="ECO:0007669"/>
    <property type="project" value="InterPro"/>
</dbReference>
<feature type="region of interest" description="Disordered" evidence="20">
    <location>
        <begin position="344"/>
        <end position="366"/>
    </location>
</feature>
<keyword evidence="9" id="KW-0677">Repeat</keyword>
<sequence length="435" mass="49064">MSTEDQEAQEDELLALASIYSEDEFNRADSAPGGEILVCLDLPSHFKVLVKSDSATNSSADNFKNTVSFLPPIVLSFEFPPGYPSSTPPGFTLSCKWLSPIQLTRLCQHLDDLWEENRGSVVLFPWIQFLKEETLDYLNITSPYEIEVPSNGLQSWTQSPEKTFGAGEWPSLDKRAIQDVQSASALVRCILDFNEAQQKKTFDSKPFLCNICFMEKLGSDCTHFKDCQHVYCNTCLTDYFKVQIKDGQVHALNCPEPKCTSIATPAQVKDLVGEQLFSRYDRLLLQSSLDLMADVVYCPRLSCQTPVMKETDGEMGICSVCQYAFCVHCNMTFHGLAPCKTPTEEDVESEEENESVEEEQRRTLENASNKMKNREWIKENSKPCPGCNSPIEKVGGCNKMSCTKCKKYFCWICSEILSYKDPYEHFRDSSACADA</sequence>
<evidence type="ECO:0000256" key="10">
    <source>
        <dbReference type="ARBA" id="ARBA00022771"/>
    </source>
</evidence>
<dbReference type="GO" id="GO:0061630">
    <property type="term" value="F:ubiquitin protein ligase activity"/>
    <property type="evidence" value="ECO:0007669"/>
    <property type="project" value="UniProtKB-EC"/>
</dbReference>